<dbReference type="Gene3D" id="1.10.10.10">
    <property type="entry name" value="Winged helix-like DNA-binding domain superfamily/Winged helix DNA-binding domain"/>
    <property type="match status" value="1"/>
</dbReference>
<dbReference type="SMART" id="SM00421">
    <property type="entry name" value="HTH_LUXR"/>
    <property type="match status" value="1"/>
</dbReference>
<dbReference type="CDD" id="cd06170">
    <property type="entry name" value="LuxR_C_like"/>
    <property type="match status" value="1"/>
</dbReference>
<keyword evidence="6" id="KW-1185">Reference proteome</keyword>
<evidence type="ECO:0000313" key="5">
    <source>
        <dbReference type="EMBL" id="KKI98769.1"/>
    </source>
</evidence>
<evidence type="ECO:0000256" key="1">
    <source>
        <dbReference type="ARBA" id="ARBA00023015"/>
    </source>
</evidence>
<comment type="caution">
    <text evidence="5">The sequence shown here is derived from an EMBL/GenBank/DDBJ whole genome shotgun (WGS) entry which is preliminary data.</text>
</comment>
<dbReference type="PROSITE" id="PS50043">
    <property type="entry name" value="HTH_LUXR_2"/>
    <property type="match status" value="1"/>
</dbReference>
<evidence type="ECO:0000313" key="6">
    <source>
        <dbReference type="Proteomes" id="UP000034681"/>
    </source>
</evidence>
<gene>
    <name evidence="5" type="ORF">PROH_16970</name>
</gene>
<dbReference type="InterPro" id="IPR000792">
    <property type="entry name" value="Tscrpt_reg_LuxR_C"/>
</dbReference>
<accession>A0A0M2PRE9</accession>
<dbReference type="EMBL" id="AJTX02000007">
    <property type="protein sequence ID" value="KKI98769.1"/>
    <property type="molecule type" value="Genomic_DNA"/>
</dbReference>
<dbReference type="PRINTS" id="PR00038">
    <property type="entry name" value="HTHLUXR"/>
</dbReference>
<dbReference type="Proteomes" id="UP000034681">
    <property type="component" value="Unassembled WGS sequence"/>
</dbReference>
<dbReference type="PANTHER" id="PTHR44688:SF16">
    <property type="entry name" value="DNA-BINDING TRANSCRIPTIONAL ACTIVATOR DEVR_DOSR"/>
    <property type="match status" value="1"/>
</dbReference>
<keyword evidence="2" id="KW-0238">DNA-binding</keyword>
<reference evidence="5" key="1">
    <citation type="submission" date="2012-04" db="EMBL/GenBank/DDBJ databases">
        <authorList>
            <person name="Borisov I.G."/>
            <person name="Ivanikova N.V."/>
            <person name="Pinevich A.V."/>
        </authorList>
    </citation>
    <scope>NUCLEOTIDE SEQUENCE</scope>
    <source>
        <strain evidence="5">CALU 1027</strain>
    </source>
</reference>
<dbReference type="InterPro" id="IPR016032">
    <property type="entry name" value="Sig_transdc_resp-reg_C-effctor"/>
</dbReference>
<keyword evidence="3" id="KW-0804">Transcription</keyword>
<dbReference type="eggNOG" id="COG2197">
    <property type="taxonomic scope" value="Bacteria"/>
</dbReference>
<keyword evidence="1" id="KW-0805">Transcription regulation</keyword>
<dbReference type="SUPFAM" id="SSF46894">
    <property type="entry name" value="C-terminal effector domain of the bipartite response regulators"/>
    <property type="match status" value="1"/>
</dbReference>
<dbReference type="GO" id="GO:0003677">
    <property type="term" value="F:DNA binding"/>
    <property type="evidence" value="ECO:0007669"/>
    <property type="project" value="UniProtKB-KW"/>
</dbReference>
<organism evidence="5 6">
    <name type="scientific">Prochlorothrix hollandica PCC 9006 = CALU 1027</name>
    <dbReference type="NCBI Taxonomy" id="317619"/>
    <lineage>
        <taxon>Bacteria</taxon>
        <taxon>Bacillati</taxon>
        <taxon>Cyanobacteriota</taxon>
        <taxon>Cyanophyceae</taxon>
        <taxon>Prochlorotrichales</taxon>
        <taxon>Prochlorotrichaceae</taxon>
        <taxon>Prochlorothrix</taxon>
    </lineage>
</organism>
<name>A0A0M2PRE9_PROHO</name>
<protein>
    <submittedName>
        <fullName evidence="5">LuxR family transcriptional regulator</fullName>
    </submittedName>
</protein>
<evidence type="ECO:0000256" key="2">
    <source>
        <dbReference type="ARBA" id="ARBA00023125"/>
    </source>
</evidence>
<dbReference type="Pfam" id="PF00196">
    <property type="entry name" value="GerE"/>
    <property type="match status" value="1"/>
</dbReference>
<dbReference type="AlphaFoldDB" id="A0A0M2PRE9"/>
<dbReference type="InterPro" id="IPR036388">
    <property type="entry name" value="WH-like_DNA-bd_sf"/>
</dbReference>
<proteinExistence type="predicted"/>
<feature type="domain" description="HTH luxR-type" evidence="4">
    <location>
        <begin position="1"/>
        <end position="60"/>
    </location>
</feature>
<sequence length="100" mass="10996">MLSDRELDIVELVAVGLTNEKIADQLDISKRTVDNHISNILNKTSTHNRVELVRWALQWGKVCLDQINCCILPNSASILNADAPKTLAQDPEALTLDSGS</sequence>
<dbReference type="GO" id="GO:0006355">
    <property type="term" value="P:regulation of DNA-templated transcription"/>
    <property type="evidence" value="ECO:0007669"/>
    <property type="project" value="InterPro"/>
</dbReference>
<evidence type="ECO:0000259" key="4">
    <source>
        <dbReference type="PROSITE" id="PS50043"/>
    </source>
</evidence>
<dbReference type="PROSITE" id="PS00622">
    <property type="entry name" value="HTH_LUXR_1"/>
    <property type="match status" value="1"/>
</dbReference>
<dbReference type="PANTHER" id="PTHR44688">
    <property type="entry name" value="DNA-BINDING TRANSCRIPTIONAL ACTIVATOR DEVR_DOSR"/>
    <property type="match status" value="1"/>
</dbReference>
<evidence type="ECO:0000256" key="3">
    <source>
        <dbReference type="ARBA" id="ARBA00023163"/>
    </source>
</evidence>